<dbReference type="OrthoDB" id="9807669at2"/>
<evidence type="ECO:0000313" key="3">
    <source>
        <dbReference type="Proteomes" id="UP000240357"/>
    </source>
</evidence>
<keyword evidence="3" id="KW-1185">Reference proteome</keyword>
<name>A0A2T2YN99_9BACT</name>
<dbReference type="NCBIfam" id="TIGR04183">
    <property type="entry name" value="Por_Secre_tail"/>
    <property type="match status" value="1"/>
</dbReference>
<dbReference type="RefSeq" id="WP_106933163.1">
    <property type="nucleotide sequence ID" value="NZ_PYFT01000001.1"/>
</dbReference>
<evidence type="ECO:0000259" key="1">
    <source>
        <dbReference type="PROSITE" id="PS51688"/>
    </source>
</evidence>
<dbReference type="InterPro" id="IPR026444">
    <property type="entry name" value="Secre_tail"/>
</dbReference>
<dbReference type="Gene3D" id="1.10.10.10">
    <property type="entry name" value="Winged helix-like DNA-binding domain superfamily/Winged helix DNA-binding domain"/>
    <property type="match status" value="1"/>
</dbReference>
<dbReference type="PROSITE" id="PS51688">
    <property type="entry name" value="ICA"/>
    <property type="match status" value="1"/>
</dbReference>
<dbReference type="Proteomes" id="UP000240357">
    <property type="component" value="Unassembled WGS sequence"/>
</dbReference>
<evidence type="ECO:0000313" key="2">
    <source>
        <dbReference type="EMBL" id="PSR56992.1"/>
    </source>
</evidence>
<dbReference type="AlphaFoldDB" id="A0A2T2YN99"/>
<sequence>MKKYFFFLFLSIVLFYHLPLLAQSPWLVTGNATGGVRRFGSTTPFGVLFITNDQERGVMTANGLWGFGTSTPNARVNINSTAGQNALRVDVNNLTKLLVHSGGGVAIGANVAPPANGLHVNGLMGVGTSTPAAKLHVTEGSDVALSGGGFIVAGSITANNVALDNNEIMARSNGASADLFLNQNGGNLIYNGTNGTGNMGIGNTQPAGRLHITGGTDAAQGGGGFIITGGLTGENIAIDNNEIMARLNGVASPLFLNHNGGNVILQAGPNSTAGKLGIHTDNPVVEAHLVHGVGTGSNHGLRLANSGANNQNWTLYVSNANGNLDLYANNAFLGRFNDATGAYSTVSDLRFKKDIEKAEAVLPKVLQLDVKKYHFLKNKVEDQKNYGLIAQEVEKIFPEVVFKEKGDDGAETYTMDYSAFGVLAIKAIQELQQTVTAQQQQNILLQQQLTTFQERFTQLEAALKTGNNFNLNNNDLLGVTLEQNHPNPVNEITTFRYTIPAGTSAQIQLFEVATGKLIKTLRAPENGQVQLNGSDLLAGTYIYTLVVNGRVAAAKQLLLSK</sequence>
<dbReference type="Pfam" id="PF13884">
    <property type="entry name" value="Peptidase_S74"/>
    <property type="match status" value="1"/>
</dbReference>
<comment type="caution">
    <text evidence="2">The sequence shown here is derived from an EMBL/GenBank/DDBJ whole genome shotgun (WGS) entry which is preliminary data.</text>
</comment>
<accession>A0A2T2YN99</accession>
<gene>
    <name evidence="2" type="ORF">AHMF7605_27650</name>
</gene>
<reference evidence="2 3" key="1">
    <citation type="submission" date="2018-03" db="EMBL/GenBank/DDBJ databases">
        <title>Adhaeribacter sp. HMF7605 Genome sequencing and assembly.</title>
        <authorList>
            <person name="Kang H."/>
            <person name="Kang J."/>
            <person name="Cha I."/>
            <person name="Kim H."/>
            <person name="Joh K."/>
        </authorList>
    </citation>
    <scope>NUCLEOTIDE SEQUENCE [LARGE SCALE GENOMIC DNA]</scope>
    <source>
        <strain evidence="2 3">HMF7605</strain>
    </source>
</reference>
<protein>
    <recommendedName>
        <fullName evidence="1">Peptidase S74 domain-containing protein</fullName>
    </recommendedName>
</protein>
<feature type="domain" description="Peptidase S74" evidence="1">
    <location>
        <begin position="347"/>
        <end position="442"/>
    </location>
</feature>
<proteinExistence type="predicted"/>
<dbReference type="InterPro" id="IPR030392">
    <property type="entry name" value="S74_ICA"/>
</dbReference>
<organism evidence="2 3">
    <name type="scientific">Adhaeribacter arboris</name>
    <dbReference type="NCBI Taxonomy" id="2072846"/>
    <lineage>
        <taxon>Bacteria</taxon>
        <taxon>Pseudomonadati</taxon>
        <taxon>Bacteroidota</taxon>
        <taxon>Cytophagia</taxon>
        <taxon>Cytophagales</taxon>
        <taxon>Hymenobacteraceae</taxon>
        <taxon>Adhaeribacter</taxon>
    </lineage>
</organism>
<dbReference type="EMBL" id="PYFT01000001">
    <property type="protein sequence ID" value="PSR56992.1"/>
    <property type="molecule type" value="Genomic_DNA"/>
</dbReference>
<dbReference type="InterPro" id="IPR036388">
    <property type="entry name" value="WH-like_DNA-bd_sf"/>
</dbReference>